<dbReference type="PANTHER" id="PTHR43340">
    <property type="entry name" value="HYPOXANTHINE-GUANINE PHOSPHORIBOSYLTRANSFERASE"/>
    <property type="match status" value="1"/>
</dbReference>
<comment type="subcellular location">
    <subcellularLocation>
        <location evidence="2 15">Cytoplasm</location>
    </subcellularLocation>
</comment>
<dbReference type="NCBIfam" id="TIGR01203">
    <property type="entry name" value="HGPRTase"/>
    <property type="match status" value="1"/>
</dbReference>
<evidence type="ECO:0000256" key="11">
    <source>
        <dbReference type="ARBA" id="ARBA00022741"/>
    </source>
</evidence>
<evidence type="ECO:0000256" key="4">
    <source>
        <dbReference type="ARBA" id="ARBA00008391"/>
    </source>
</evidence>
<dbReference type="GO" id="GO:0000166">
    <property type="term" value="F:nucleotide binding"/>
    <property type="evidence" value="ECO:0007669"/>
    <property type="project" value="UniProtKB-KW"/>
</dbReference>
<sequence>MKTLVTEQQIQDSITRLAQDIREREAGKPLTVIAIMTGAIVFLADLMRKLELPMRVGVVQTSSYRGGTTRGSLSINSDMMLDVKGRDVLLVDDIFDTGHTLKEVIAMIDELGPRSVRSAVLLLKKGRQEVEMRPDYVGFEIPDEFVVGYGLDYQDMYRNLPYLAALEESDLVAHK</sequence>
<dbReference type="PANTHER" id="PTHR43340:SF1">
    <property type="entry name" value="HYPOXANTHINE PHOSPHORIBOSYLTRANSFERASE"/>
    <property type="match status" value="1"/>
</dbReference>
<dbReference type="AlphaFoldDB" id="A0A517YNM4"/>
<keyword evidence="16" id="KW-1133">Transmembrane helix</keyword>
<dbReference type="GO" id="GO:0046100">
    <property type="term" value="P:hypoxanthine metabolic process"/>
    <property type="evidence" value="ECO:0007669"/>
    <property type="project" value="TreeGrafter"/>
</dbReference>
<dbReference type="GO" id="GO:0006166">
    <property type="term" value="P:purine ribonucleoside salvage"/>
    <property type="evidence" value="ECO:0007669"/>
    <property type="project" value="UniProtKB-KW"/>
</dbReference>
<evidence type="ECO:0000256" key="5">
    <source>
        <dbReference type="ARBA" id="ARBA00011895"/>
    </source>
</evidence>
<dbReference type="CDD" id="cd06223">
    <property type="entry name" value="PRTases_typeI"/>
    <property type="match status" value="1"/>
</dbReference>
<dbReference type="GO" id="GO:0000287">
    <property type="term" value="F:magnesium ion binding"/>
    <property type="evidence" value="ECO:0007669"/>
    <property type="project" value="TreeGrafter"/>
</dbReference>
<gene>
    <name evidence="18" type="primary">hpt</name>
    <name evidence="18" type="ORF">ETAA8_69940</name>
</gene>
<evidence type="ECO:0000313" key="18">
    <source>
        <dbReference type="EMBL" id="QDU31834.1"/>
    </source>
</evidence>
<evidence type="ECO:0000256" key="8">
    <source>
        <dbReference type="ARBA" id="ARBA00022679"/>
    </source>
</evidence>
<keyword evidence="12 15" id="KW-0460">Magnesium</keyword>
<keyword evidence="16" id="KW-0812">Transmembrane</keyword>
<comment type="catalytic activity">
    <reaction evidence="14">
        <text>IMP + diphosphate = hypoxanthine + 5-phospho-alpha-D-ribose 1-diphosphate</text>
        <dbReference type="Rhea" id="RHEA:17973"/>
        <dbReference type="ChEBI" id="CHEBI:17368"/>
        <dbReference type="ChEBI" id="CHEBI:33019"/>
        <dbReference type="ChEBI" id="CHEBI:58017"/>
        <dbReference type="ChEBI" id="CHEBI:58053"/>
        <dbReference type="EC" id="2.4.2.8"/>
    </reaction>
    <physiologicalReaction direction="right-to-left" evidence="14">
        <dbReference type="Rhea" id="RHEA:17975"/>
    </physiologicalReaction>
</comment>
<dbReference type="KEGG" id="aagg:ETAA8_69940"/>
<feature type="transmembrane region" description="Helical" evidence="16">
    <location>
        <begin position="30"/>
        <end position="47"/>
    </location>
</feature>
<keyword evidence="7 15" id="KW-0328">Glycosyltransferase</keyword>
<proteinExistence type="inferred from homology"/>
<dbReference type="GO" id="GO:0006178">
    <property type="term" value="P:guanine salvage"/>
    <property type="evidence" value="ECO:0007669"/>
    <property type="project" value="TreeGrafter"/>
</dbReference>
<keyword evidence="11 15" id="KW-0547">Nucleotide-binding</keyword>
<dbReference type="InterPro" id="IPR000836">
    <property type="entry name" value="PRTase_dom"/>
</dbReference>
<dbReference type="UniPathway" id="UPA00591">
    <property type="reaction ID" value="UER00648"/>
</dbReference>
<name>A0A517YNM4_9BACT</name>
<dbReference type="GO" id="GO:0052657">
    <property type="term" value="F:guanine phosphoribosyltransferase activity"/>
    <property type="evidence" value="ECO:0007669"/>
    <property type="project" value="RHEA"/>
</dbReference>
<evidence type="ECO:0000256" key="10">
    <source>
        <dbReference type="ARBA" id="ARBA00022726"/>
    </source>
</evidence>
<dbReference type="GO" id="GO:0004422">
    <property type="term" value="F:hypoxanthine phosphoribosyltransferase activity"/>
    <property type="evidence" value="ECO:0007669"/>
    <property type="project" value="InterPro"/>
</dbReference>
<dbReference type="RefSeq" id="WP_145099636.1">
    <property type="nucleotide sequence ID" value="NZ_CP036274.1"/>
</dbReference>
<evidence type="ECO:0000256" key="16">
    <source>
        <dbReference type="SAM" id="Phobius"/>
    </source>
</evidence>
<evidence type="ECO:0000256" key="15">
    <source>
        <dbReference type="RuleBase" id="RU364099"/>
    </source>
</evidence>
<evidence type="ECO:0000256" key="13">
    <source>
        <dbReference type="ARBA" id="ARBA00048811"/>
    </source>
</evidence>
<keyword evidence="6 15" id="KW-0963">Cytoplasm</keyword>
<evidence type="ECO:0000256" key="1">
    <source>
        <dbReference type="ARBA" id="ARBA00001946"/>
    </source>
</evidence>
<dbReference type="Pfam" id="PF00156">
    <property type="entry name" value="Pribosyltran"/>
    <property type="match status" value="1"/>
</dbReference>
<dbReference type="GO" id="GO:0005829">
    <property type="term" value="C:cytosol"/>
    <property type="evidence" value="ECO:0007669"/>
    <property type="project" value="TreeGrafter"/>
</dbReference>
<dbReference type="SUPFAM" id="SSF53271">
    <property type="entry name" value="PRTase-like"/>
    <property type="match status" value="1"/>
</dbReference>
<dbReference type="OrthoDB" id="9802824at2"/>
<dbReference type="GO" id="GO:0032263">
    <property type="term" value="P:GMP salvage"/>
    <property type="evidence" value="ECO:0007669"/>
    <property type="project" value="TreeGrafter"/>
</dbReference>
<dbReference type="InterPro" id="IPR005904">
    <property type="entry name" value="Hxn_phspho_trans"/>
</dbReference>
<keyword evidence="9 15" id="KW-0479">Metal-binding</keyword>
<protein>
    <recommendedName>
        <fullName evidence="5 15">Hypoxanthine phosphoribosyltransferase</fullName>
        <ecNumber evidence="5 15">2.4.2.8</ecNumber>
    </recommendedName>
</protein>
<dbReference type="InterPro" id="IPR029057">
    <property type="entry name" value="PRTase-like"/>
</dbReference>
<comment type="similarity">
    <text evidence="4 15">Belongs to the purine/pyrimidine phosphoribosyltransferase family.</text>
</comment>
<keyword evidence="19" id="KW-1185">Reference proteome</keyword>
<dbReference type="Proteomes" id="UP000315017">
    <property type="component" value="Chromosome"/>
</dbReference>
<dbReference type="GO" id="GO:0032264">
    <property type="term" value="P:IMP salvage"/>
    <property type="evidence" value="ECO:0007669"/>
    <property type="project" value="UniProtKB-UniPathway"/>
</dbReference>
<accession>A0A517YNM4</accession>
<organism evidence="18 19">
    <name type="scientific">Anatilimnocola aggregata</name>
    <dbReference type="NCBI Taxonomy" id="2528021"/>
    <lineage>
        <taxon>Bacteria</taxon>
        <taxon>Pseudomonadati</taxon>
        <taxon>Planctomycetota</taxon>
        <taxon>Planctomycetia</taxon>
        <taxon>Pirellulales</taxon>
        <taxon>Pirellulaceae</taxon>
        <taxon>Anatilimnocola</taxon>
    </lineage>
</organism>
<keyword evidence="10 15" id="KW-0660">Purine salvage</keyword>
<comment type="catalytic activity">
    <reaction evidence="13">
        <text>GMP + diphosphate = guanine + 5-phospho-alpha-D-ribose 1-diphosphate</text>
        <dbReference type="Rhea" id="RHEA:25424"/>
        <dbReference type="ChEBI" id="CHEBI:16235"/>
        <dbReference type="ChEBI" id="CHEBI:33019"/>
        <dbReference type="ChEBI" id="CHEBI:58017"/>
        <dbReference type="ChEBI" id="CHEBI:58115"/>
        <dbReference type="EC" id="2.4.2.8"/>
    </reaction>
    <physiologicalReaction direction="right-to-left" evidence="13">
        <dbReference type="Rhea" id="RHEA:25426"/>
    </physiologicalReaction>
</comment>
<evidence type="ECO:0000313" key="19">
    <source>
        <dbReference type="Proteomes" id="UP000315017"/>
    </source>
</evidence>
<reference evidence="18 19" key="1">
    <citation type="submission" date="2019-02" db="EMBL/GenBank/DDBJ databases">
        <title>Deep-cultivation of Planctomycetes and their phenomic and genomic characterization uncovers novel biology.</title>
        <authorList>
            <person name="Wiegand S."/>
            <person name="Jogler M."/>
            <person name="Boedeker C."/>
            <person name="Pinto D."/>
            <person name="Vollmers J."/>
            <person name="Rivas-Marin E."/>
            <person name="Kohn T."/>
            <person name="Peeters S.H."/>
            <person name="Heuer A."/>
            <person name="Rast P."/>
            <person name="Oberbeckmann S."/>
            <person name="Bunk B."/>
            <person name="Jeske O."/>
            <person name="Meyerdierks A."/>
            <person name="Storesund J.E."/>
            <person name="Kallscheuer N."/>
            <person name="Luecker S."/>
            <person name="Lage O.M."/>
            <person name="Pohl T."/>
            <person name="Merkel B.J."/>
            <person name="Hornburger P."/>
            <person name="Mueller R.-W."/>
            <person name="Bruemmer F."/>
            <person name="Labrenz M."/>
            <person name="Spormann A.M."/>
            <person name="Op den Camp H."/>
            <person name="Overmann J."/>
            <person name="Amann R."/>
            <person name="Jetten M.S.M."/>
            <person name="Mascher T."/>
            <person name="Medema M.H."/>
            <person name="Devos D.P."/>
            <person name="Kaster A.-K."/>
            <person name="Ovreas L."/>
            <person name="Rohde M."/>
            <person name="Galperin M.Y."/>
            <person name="Jogler C."/>
        </authorList>
    </citation>
    <scope>NUCLEOTIDE SEQUENCE [LARGE SCALE GENOMIC DNA]</scope>
    <source>
        <strain evidence="18 19">ETA_A8</strain>
    </source>
</reference>
<dbReference type="EC" id="2.4.2.8" evidence="5 15"/>
<dbReference type="Gene3D" id="3.40.50.2020">
    <property type="match status" value="1"/>
</dbReference>
<keyword evidence="8 15" id="KW-0808">Transferase</keyword>
<evidence type="ECO:0000259" key="17">
    <source>
        <dbReference type="Pfam" id="PF00156"/>
    </source>
</evidence>
<keyword evidence="16" id="KW-0472">Membrane</keyword>
<evidence type="ECO:0000256" key="14">
    <source>
        <dbReference type="ARBA" id="ARBA00049402"/>
    </source>
</evidence>
<evidence type="ECO:0000256" key="6">
    <source>
        <dbReference type="ARBA" id="ARBA00022490"/>
    </source>
</evidence>
<feature type="domain" description="Phosphoribosyltransferase" evidence="17">
    <location>
        <begin position="6"/>
        <end position="154"/>
    </location>
</feature>
<evidence type="ECO:0000256" key="3">
    <source>
        <dbReference type="ARBA" id="ARBA00004669"/>
    </source>
</evidence>
<dbReference type="EMBL" id="CP036274">
    <property type="protein sequence ID" value="QDU31834.1"/>
    <property type="molecule type" value="Genomic_DNA"/>
</dbReference>
<evidence type="ECO:0000256" key="12">
    <source>
        <dbReference type="ARBA" id="ARBA00022842"/>
    </source>
</evidence>
<evidence type="ECO:0000256" key="7">
    <source>
        <dbReference type="ARBA" id="ARBA00022676"/>
    </source>
</evidence>
<dbReference type="InterPro" id="IPR050408">
    <property type="entry name" value="HGPRT"/>
</dbReference>
<comment type="pathway">
    <text evidence="3 15">Purine metabolism; IMP biosynthesis via salvage pathway; IMP from hypoxanthine: step 1/1.</text>
</comment>
<comment type="cofactor">
    <cofactor evidence="1 15">
        <name>Mg(2+)</name>
        <dbReference type="ChEBI" id="CHEBI:18420"/>
    </cofactor>
</comment>
<evidence type="ECO:0000256" key="2">
    <source>
        <dbReference type="ARBA" id="ARBA00004496"/>
    </source>
</evidence>
<evidence type="ECO:0000256" key="9">
    <source>
        <dbReference type="ARBA" id="ARBA00022723"/>
    </source>
</evidence>